<evidence type="ECO:0000313" key="2">
    <source>
        <dbReference type="Proteomes" id="UP000003340"/>
    </source>
</evidence>
<protein>
    <submittedName>
        <fullName evidence="1">Uncharacterized protein</fullName>
    </submittedName>
</protein>
<proteinExistence type="predicted"/>
<dbReference type="HOGENOM" id="CLU_2896235_0_0_9"/>
<accession>C0EBU0</accession>
<dbReference type="Proteomes" id="UP000003340">
    <property type="component" value="Unassembled WGS sequence"/>
</dbReference>
<evidence type="ECO:0000313" key="1">
    <source>
        <dbReference type="EMBL" id="EEG31001.1"/>
    </source>
</evidence>
<dbReference type="STRING" id="537013.CLOSTMETH_01308"/>
<comment type="caution">
    <text evidence="1">The sequence shown here is derived from an EMBL/GenBank/DDBJ whole genome shotgun (WGS) entry which is preliminary data.</text>
</comment>
<keyword evidence="2" id="KW-1185">Reference proteome</keyword>
<dbReference type="AlphaFoldDB" id="C0EBU0"/>
<reference evidence="1 2" key="2">
    <citation type="submission" date="2009-02" db="EMBL/GenBank/DDBJ databases">
        <title>Draft genome sequence of Clostridium methylpentosum (DSM 5476).</title>
        <authorList>
            <person name="Sudarsanam P."/>
            <person name="Ley R."/>
            <person name="Guruge J."/>
            <person name="Turnbaugh P.J."/>
            <person name="Mahowald M."/>
            <person name="Liep D."/>
            <person name="Gordon J."/>
        </authorList>
    </citation>
    <scope>NUCLEOTIDE SEQUENCE [LARGE SCALE GENOMIC DNA]</scope>
    <source>
        <strain evidence="1 2">DSM 5476</strain>
    </source>
</reference>
<sequence>MFPARRDGSCLWYDMKNKRCPPLPATYAKNQTAAERIFAFIEVLKDVMKRKGYQERRKPIAK</sequence>
<dbReference type="EMBL" id="ACEC01000045">
    <property type="protein sequence ID" value="EEG31001.1"/>
    <property type="molecule type" value="Genomic_DNA"/>
</dbReference>
<gene>
    <name evidence="1" type="ORF">CLOSTMETH_01308</name>
</gene>
<name>C0EBU0_9FIRM</name>
<reference evidence="1 2" key="1">
    <citation type="submission" date="2009-01" db="EMBL/GenBank/DDBJ databases">
        <authorList>
            <person name="Fulton L."/>
            <person name="Clifton S."/>
            <person name="Fulton B."/>
            <person name="Xu J."/>
            <person name="Minx P."/>
            <person name="Pepin K.H."/>
            <person name="Johnson M."/>
            <person name="Bhonagiri V."/>
            <person name="Nash W.E."/>
            <person name="Mardis E.R."/>
            <person name="Wilson R.K."/>
        </authorList>
    </citation>
    <scope>NUCLEOTIDE SEQUENCE [LARGE SCALE GENOMIC DNA]</scope>
    <source>
        <strain evidence="1 2">DSM 5476</strain>
    </source>
</reference>
<organism evidence="1 2">
    <name type="scientific">[Clostridium] methylpentosum DSM 5476</name>
    <dbReference type="NCBI Taxonomy" id="537013"/>
    <lineage>
        <taxon>Bacteria</taxon>
        <taxon>Bacillati</taxon>
        <taxon>Bacillota</taxon>
        <taxon>Clostridia</taxon>
        <taxon>Eubacteriales</taxon>
        <taxon>Oscillospiraceae</taxon>
        <taxon>Oscillospiraceae incertae sedis</taxon>
    </lineage>
</organism>